<dbReference type="SUPFAM" id="SSF81383">
    <property type="entry name" value="F-box domain"/>
    <property type="match status" value="1"/>
</dbReference>
<evidence type="ECO:0000259" key="1">
    <source>
        <dbReference type="Pfam" id="PF00646"/>
    </source>
</evidence>
<feature type="domain" description="KIB1-4 beta-propeller" evidence="2">
    <location>
        <begin position="87"/>
        <end position="365"/>
    </location>
</feature>
<dbReference type="Gramene" id="TraesSYM2D03G01268110.1">
    <property type="protein sequence ID" value="TraesSYM2D03G01268110.1.CDS1"/>
    <property type="gene ID" value="TraesSYM2D03G01268110"/>
</dbReference>
<dbReference type="PANTHER" id="PTHR44586:SF25">
    <property type="entry name" value="(WILD MALAYSIAN BANANA) HYPOTHETICAL PROTEIN"/>
    <property type="match status" value="1"/>
</dbReference>
<dbReference type="Gramene" id="TraesJUL2D03G01260360.1">
    <property type="protein sequence ID" value="TraesJUL2D03G01260360.1.CDS1"/>
    <property type="gene ID" value="TraesJUL2D03G01260360"/>
</dbReference>
<protein>
    <recommendedName>
        <fullName evidence="5">F-box domain-containing protein</fullName>
    </recommendedName>
</protein>
<dbReference type="EnsemblPlants" id="TraesCS2D02G429200.1">
    <property type="protein sequence ID" value="TraesCS2D02G429200.1.cds1"/>
    <property type="gene ID" value="TraesCS2D02G429200"/>
</dbReference>
<dbReference type="Gramene" id="TraesARI2D03G01268860.1">
    <property type="protein sequence ID" value="TraesARI2D03G01268860.1.CDS1"/>
    <property type="gene ID" value="TraesARI2D03G01268860"/>
</dbReference>
<dbReference type="Gramene" id="TraesLAC2D03G01203990.1">
    <property type="protein sequence ID" value="TraesLAC2D03G01203990.1.CDS1"/>
    <property type="gene ID" value="TraesLAC2D03G01203990"/>
</dbReference>
<dbReference type="Pfam" id="PF03478">
    <property type="entry name" value="Beta-prop_KIB1-4"/>
    <property type="match status" value="1"/>
</dbReference>
<dbReference type="Gramene" id="TraesJAG2D03G01258390.1">
    <property type="protein sequence ID" value="TraesJAG2D03G01258390.1.CDS1"/>
    <property type="gene ID" value="TraesJAG2D03G01258390"/>
</dbReference>
<dbReference type="Gramene" id="TraesMAC2D03G01250520.1">
    <property type="protein sequence ID" value="TraesMAC2D03G01250520.1.CDS1"/>
    <property type="gene ID" value="TraesMAC2D03G01250520"/>
</dbReference>
<dbReference type="Gramene" id="TraesCLE_scaffold_176428_01G000200.1">
    <property type="protein sequence ID" value="TraesCLE_scaffold_176428_01G000200.1"/>
    <property type="gene ID" value="TraesCLE_scaffold_176428_01G000200"/>
</dbReference>
<dbReference type="Pfam" id="PF00646">
    <property type="entry name" value="F-box"/>
    <property type="match status" value="1"/>
</dbReference>
<evidence type="ECO:0000313" key="4">
    <source>
        <dbReference type="Proteomes" id="UP000019116"/>
    </source>
</evidence>
<reference evidence="3" key="1">
    <citation type="submission" date="2018-08" db="EMBL/GenBank/DDBJ databases">
        <authorList>
            <person name="Rossello M."/>
        </authorList>
    </citation>
    <scope>NUCLEOTIDE SEQUENCE [LARGE SCALE GENOMIC DNA]</scope>
    <source>
        <strain evidence="3">cv. Chinese Spring</strain>
    </source>
</reference>
<dbReference type="Gramene" id="TraesNOR2D03G01268980.1">
    <property type="protein sequence ID" value="TraesNOR2D03G01268980.1.CDS1"/>
    <property type="gene ID" value="TraesNOR2D03G01268980"/>
</dbReference>
<evidence type="ECO:0000313" key="3">
    <source>
        <dbReference type="EnsemblPlants" id="TraesCS2D02G429200.1.cds1"/>
    </source>
</evidence>
<dbReference type="OrthoDB" id="622644at2759"/>
<dbReference type="RefSeq" id="XP_044328679.1">
    <property type="nucleotide sequence ID" value="XM_044472744.1"/>
</dbReference>
<keyword evidence="4" id="KW-1185">Reference proteome</keyword>
<dbReference type="GeneID" id="123049882"/>
<gene>
    <name evidence="3" type="primary">LOC123049882</name>
</gene>
<dbReference type="Gramene" id="TraesCS2D03G0966900.1">
    <property type="protein sequence ID" value="TraesCS2D03G0966900.1.CDS1"/>
    <property type="gene ID" value="TraesCS2D03G0966900"/>
</dbReference>
<reference evidence="3" key="2">
    <citation type="submission" date="2018-10" db="UniProtKB">
        <authorList>
            <consortium name="EnsemblPlants"/>
        </authorList>
    </citation>
    <scope>IDENTIFICATION</scope>
</reference>
<evidence type="ECO:0000259" key="2">
    <source>
        <dbReference type="Pfam" id="PF03478"/>
    </source>
</evidence>
<organism evidence="3">
    <name type="scientific">Triticum aestivum</name>
    <name type="common">Wheat</name>
    <dbReference type="NCBI Taxonomy" id="4565"/>
    <lineage>
        <taxon>Eukaryota</taxon>
        <taxon>Viridiplantae</taxon>
        <taxon>Streptophyta</taxon>
        <taxon>Embryophyta</taxon>
        <taxon>Tracheophyta</taxon>
        <taxon>Spermatophyta</taxon>
        <taxon>Magnoliopsida</taxon>
        <taxon>Liliopsida</taxon>
        <taxon>Poales</taxon>
        <taxon>Poaceae</taxon>
        <taxon>BOP clade</taxon>
        <taxon>Pooideae</taxon>
        <taxon>Triticodae</taxon>
        <taxon>Triticeae</taxon>
        <taxon>Triticinae</taxon>
        <taxon>Triticum</taxon>
    </lineage>
</organism>
<dbReference type="Gramene" id="TraesLDM2D03G01253470.1">
    <property type="protein sequence ID" value="TraesLDM2D03G01253470.1.CDS1"/>
    <property type="gene ID" value="TraesLDM2D03G01253470"/>
</dbReference>
<accession>A0A3B6DIY4</accession>
<sequence length="426" mass="46896">MVAAAAAAPCWSELPTDLLTSIVQLLELPGALAFATVCASWRSAAAAGGVPPPGTPWLMSWEQEPHPAIGRSRSAVTCKLRNLLDVDKAYSVTFPAGTFVTCCGASDGWLVVVDELCNLSLHNFFTSRTIPLPPVTDFPRVEAEHDDQGKIERYRLKSLYRHSPDVTYDAHHLATFFYQKAVLSGNPSRGGGGDYIVTVVHYGGEWISYARSGDARWRVLVSNHYWGQDRHNGSGRIYAECAYHNGSIYAVTYKGGVERWDLDAAGMPSWKAVLLYCPRDAVLTRHLVAAPGGGLWQVSAVWEPARAAVPDGIRFTFRVVDDDDGVDAGERGSMQEHALFLGLNRSACLLAKNFPGVRPGVLYFSAPWMRQYAPEMLERVGDWGGARAYDLKARARTFERVFPGVLPESARLMDCPTEVWITPNLY</sequence>
<dbReference type="Proteomes" id="UP000019116">
    <property type="component" value="Chromosome 2D"/>
</dbReference>
<dbReference type="Gramene" id="TraesROB_scaffold_038692_01G000200.1">
    <property type="protein sequence ID" value="TraesROB_scaffold_038692_01G000200.1"/>
    <property type="gene ID" value="TraesROB_scaffold_038692_01G000200"/>
</dbReference>
<evidence type="ECO:0008006" key="5">
    <source>
        <dbReference type="Google" id="ProtNLM"/>
    </source>
</evidence>
<dbReference type="Gene3D" id="1.20.1280.50">
    <property type="match status" value="1"/>
</dbReference>
<proteinExistence type="predicted"/>
<dbReference type="Gramene" id="TraesWEE_scaffold_063226_01G000200.1">
    <property type="protein sequence ID" value="TraesWEE_scaffold_063226_01G000200.1"/>
    <property type="gene ID" value="TraesWEE_scaffold_063226_01G000200"/>
</dbReference>
<dbReference type="InterPro" id="IPR001810">
    <property type="entry name" value="F-box_dom"/>
</dbReference>
<feature type="domain" description="F-box" evidence="1">
    <location>
        <begin position="11"/>
        <end position="44"/>
    </location>
</feature>
<dbReference type="Gramene" id="TraesSTA2D03G01241270.1">
    <property type="protein sequence ID" value="TraesSTA2D03G01241270.1.CDS1"/>
    <property type="gene ID" value="TraesSTA2D03G01241270"/>
</dbReference>
<name>A0A3B6DIY4_WHEAT</name>
<dbReference type="InterPro" id="IPR005174">
    <property type="entry name" value="KIB1-4_b-propeller"/>
</dbReference>
<dbReference type="AlphaFoldDB" id="A0A3B6DIY4"/>
<dbReference type="InterPro" id="IPR036047">
    <property type="entry name" value="F-box-like_dom_sf"/>
</dbReference>
<dbReference type="Gramene" id="TraesCAD_scaffold_079494_01G000200.1">
    <property type="protein sequence ID" value="TraesCAD_scaffold_079494_01G000200.1"/>
    <property type="gene ID" value="TraesCAD_scaffold_079494_01G000200"/>
</dbReference>
<dbReference type="OMA" id="ANQRTPN"/>
<dbReference type="Gramene" id="TraesCS2D02G429200.1">
    <property type="protein sequence ID" value="TraesCS2D02G429200.1.cds1"/>
    <property type="gene ID" value="TraesCS2D02G429200"/>
</dbReference>
<dbReference type="Gramene" id="TraesPARA_EIv1.0_0729890.1">
    <property type="protein sequence ID" value="TraesPARA_EIv1.0_0729890.1.CDS1"/>
    <property type="gene ID" value="TraesPARA_EIv1.0_0729890"/>
</dbReference>
<dbReference type="PANTHER" id="PTHR44586">
    <property type="entry name" value="F-BOX DOMAIN CONTAINING PROTEIN, EXPRESSED"/>
    <property type="match status" value="1"/>
</dbReference>